<proteinExistence type="predicted"/>
<protein>
    <submittedName>
        <fullName evidence="2">Three-Cys-motif partner protein</fullName>
    </submittedName>
</protein>
<comment type="caution">
    <text evidence="2">The sequence shown here is derived from an EMBL/GenBank/DDBJ whole genome shotgun (WGS) entry which is preliminary data.</text>
</comment>
<name>A0ABV2NUA2_9HYPH</name>
<sequence length="327" mass="37626">MFYFVDRKVNHTAFLMEEIQKSEFSERIGRDIHIITGDFDEKAPEIVAAIKAKGRSQRSLFFLDQYGWSAVSFETVRGLFRELANPEVLITFSVDTLINYLTDQTSKMRAGQRIELSPLLGEALKDMRTERAQRAVIQGFLYKHIIDRTGAAFYTPFFIRSPQSRWSYWLIHLSMHARARDEMARRHWDLSNTFSHPGKSGFNALGYDPSIDNNQLSLEFDFGTNARIDSVNAAVEQLPRMINDGSAGDSTPVSLSELFVAHCNETPLTMSLVSEAVVRLRDEYNEIEIFDSEGRLRPRATKLSNLDRVRAKKQQNFLRTLYRPRNI</sequence>
<dbReference type="EMBL" id="JBEPNW010000008">
    <property type="protein sequence ID" value="MET3870040.1"/>
    <property type="molecule type" value="Genomic_DNA"/>
</dbReference>
<reference evidence="2 3" key="1">
    <citation type="submission" date="2024-06" db="EMBL/GenBank/DDBJ databases">
        <title>Genomics of switchgrass bacterial isolates.</title>
        <authorList>
            <person name="Shade A."/>
        </authorList>
    </citation>
    <scope>NUCLEOTIDE SEQUENCE [LARGE SCALE GENOMIC DNA]</scope>
    <source>
        <strain evidence="2 3">PvP084</strain>
    </source>
</reference>
<keyword evidence="3" id="KW-1185">Reference proteome</keyword>
<dbReference type="Proteomes" id="UP001549119">
    <property type="component" value="Unassembled WGS sequence"/>
</dbReference>
<dbReference type="InterPro" id="IPR031009">
    <property type="entry name" value="Tcm_partner"/>
</dbReference>
<evidence type="ECO:0000259" key="1">
    <source>
        <dbReference type="Pfam" id="PF22560"/>
    </source>
</evidence>
<gene>
    <name evidence="2" type="ORF">ABIC20_007425</name>
</gene>
<evidence type="ECO:0000313" key="2">
    <source>
        <dbReference type="EMBL" id="MET3870040.1"/>
    </source>
</evidence>
<dbReference type="RefSeq" id="WP_354405244.1">
    <property type="nucleotide sequence ID" value="NZ_JBEPNW010000008.1"/>
</dbReference>
<organism evidence="2 3">
    <name type="scientific">Methylobacterium radiotolerans</name>
    <dbReference type="NCBI Taxonomy" id="31998"/>
    <lineage>
        <taxon>Bacteria</taxon>
        <taxon>Pseudomonadati</taxon>
        <taxon>Pseudomonadota</taxon>
        <taxon>Alphaproteobacteria</taxon>
        <taxon>Hyphomicrobiales</taxon>
        <taxon>Methylobacteriaceae</taxon>
        <taxon>Methylobacterium</taxon>
    </lineage>
</organism>
<dbReference type="Pfam" id="PF22560">
    <property type="entry name" value="GMT-wHTH"/>
    <property type="match status" value="1"/>
</dbReference>
<dbReference type="InterPro" id="IPR054339">
    <property type="entry name" value="GMT_wHTH"/>
</dbReference>
<dbReference type="NCBIfam" id="TIGR04474">
    <property type="entry name" value="tcm_partner"/>
    <property type="match status" value="1"/>
</dbReference>
<feature type="domain" description="GMT-like wHTH" evidence="1">
    <location>
        <begin position="206"/>
        <end position="290"/>
    </location>
</feature>
<evidence type="ECO:0000313" key="3">
    <source>
        <dbReference type="Proteomes" id="UP001549119"/>
    </source>
</evidence>
<accession>A0ABV2NUA2</accession>